<dbReference type="Proteomes" id="UP000808914">
    <property type="component" value="Unassembled WGS sequence"/>
</dbReference>
<dbReference type="NCBIfam" id="NF005372">
    <property type="entry name" value="PRK06914.1"/>
    <property type="match status" value="1"/>
</dbReference>
<protein>
    <submittedName>
        <fullName evidence="2">NAD(P)-dependent dehydrogenase (Short-subunit alcohol dehydrogenase family)</fullName>
    </submittedName>
</protein>
<sequence>MRCPVVLVTGASSGFGLLTSIALAKQGFYVLAGIRDLSKKGELQEKAAAEGVENNIEYLLLDVTKESDIAQAAEIVENQFGYLDVLINNAGIAVPDFAECLSVGDYRKQFETNVFGVIQMTQAFLPLIRRSKQGRIINVSSISGLAGFPGLSAYTASKHAVEGFSESLFFEVKPFGIDVILIEPGSFATKIWEKSLSFLKNNHPQSGYYQALKERLLSRFMNNAPGMADPGIVVKVLTHAVTVRKPKFRYIIGKNSRLMLIIKRLFPWKIWAALVFKEIEKNR</sequence>
<dbReference type="InterPro" id="IPR036291">
    <property type="entry name" value="NAD(P)-bd_dom_sf"/>
</dbReference>
<dbReference type="RefSeq" id="WP_205003484.1">
    <property type="nucleotide sequence ID" value="NZ_JAFBER010000009.1"/>
</dbReference>
<dbReference type="PRINTS" id="PR00081">
    <property type="entry name" value="GDHRDH"/>
</dbReference>
<dbReference type="EMBL" id="JAFBER010000009">
    <property type="protein sequence ID" value="MBM7645556.1"/>
    <property type="molecule type" value="Genomic_DNA"/>
</dbReference>
<keyword evidence="3" id="KW-1185">Reference proteome</keyword>
<evidence type="ECO:0000313" key="2">
    <source>
        <dbReference type="EMBL" id="MBM7645556.1"/>
    </source>
</evidence>
<dbReference type="PANTHER" id="PTHR43313:SF1">
    <property type="entry name" value="3BETA-HYDROXYSTEROID DEHYDROGENASE DHS-16"/>
    <property type="match status" value="1"/>
</dbReference>
<dbReference type="Pfam" id="PF00106">
    <property type="entry name" value="adh_short"/>
    <property type="match status" value="1"/>
</dbReference>
<accession>A0ABS2PZR8</accession>
<dbReference type="PRINTS" id="PR00080">
    <property type="entry name" value="SDRFAMILY"/>
</dbReference>
<proteinExistence type="inferred from homology"/>
<evidence type="ECO:0000256" key="1">
    <source>
        <dbReference type="RuleBase" id="RU000363"/>
    </source>
</evidence>
<dbReference type="CDD" id="cd05374">
    <property type="entry name" value="17beta-HSD-like_SDR_c"/>
    <property type="match status" value="1"/>
</dbReference>
<dbReference type="PANTHER" id="PTHR43313">
    <property type="entry name" value="SHORT-CHAIN DEHYDROGENASE/REDUCTASE FAMILY 9C"/>
    <property type="match status" value="1"/>
</dbReference>
<organism evidence="2 3">
    <name type="scientific">Scopulibacillus daqui</name>
    <dbReference type="NCBI Taxonomy" id="1469162"/>
    <lineage>
        <taxon>Bacteria</taxon>
        <taxon>Bacillati</taxon>
        <taxon>Bacillota</taxon>
        <taxon>Bacilli</taxon>
        <taxon>Bacillales</taxon>
        <taxon>Sporolactobacillaceae</taxon>
        <taxon>Scopulibacillus</taxon>
    </lineage>
</organism>
<dbReference type="SUPFAM" id="SSF51735">
    <property type="entry name" value="NAD(P)-binding Rossmann-fold domains"/>
    <property type="match status" value="1"/>
</dbReference>
<comment type="similarity">
    <text evidence="1">Belongs to the short-chain dehydrogenases/reductases (SDR) family.</text>
</comment>
<dbReference type="Gene3D" id="3.40.50.720">
    <property type="entry name" value="NAD(P)-binding Rossmann-like Domain"/>
    <property type="match status" value="1"/>
</dbReference>
<comment type="caution">
    <text evidence="2">The sequence shown here is derived from an EMBL/GenBank/DDBJ whole genome shotgun (WGS) entry which is preliminary data.</text>
</comment>
<dbReference type="InterPro" id="IPR002347">
    <property type="entry name" value="SDR_fam"/>
</dbReference>
<reference evidence="2 3" key="1">
    <citation type="submission" date="2021-01" db="EMBL/GenBank/DDBJ databases">
        <title>Genomic Encyclopedia of Type Strains, Phase IV (KMG-IV): sequencing the most valuable type-strain genomes for metagenomic binning, comparative biology and taxonomic classification.</title>
        <authorList>
            <person name="Goeker M."/>
        </authorList>
    </citation>
    <scope>NUCLEOTIDE SEQUENCE [LARGE SCALE GENOMIC DNA]</scope>
    <source>
        <strain evidence="2 3">DSM 28236</strain>
    </source>
</reference>
<evidence type="ECO:0000313" key="3">
    <source>
        <dbReference type="Proteomes" id="UP000808914"/>
    </source>
</evidence>
<gene>
    <name evidence="2" type="ORF">JOD45_001767</name>
</gene>
<name>A0ABS2PZR8_9BACL</name>